<dbReference type="Proteomes" id="UP000008631">
    <property type="component" value="Chromosome"/>
</dbReference>
<proteinExistence type="predicted"/>
<dbReference type="OrthoDB" id="285370at2"/>
<organism evidence="3 4">
    <name type="scientific">Isosphaera pallida (strain ATCC 43644 / DSM 9630 / IS1B)</name>
    <dbReference type="NCBI Taxonomy" id="575540"/>
    <lineage>
        <taxon>Bacteria</taxon>
        <taxon>Pseudomonadati</taxon>
        <taxon>Planctomycetota</taxon>
        <taxon>Planctomycetia</taxon>
        <taxon>Isosphaerales</taxon>
        <taxon>Isosphaeraceae</taxon>
        <taxon>Isosphaera</taxon>
    </lineage>
</organism>
<name>E8QWD6_ISOPI</name>
<sequence length="155" mass="17255">MADSSRQLKLKVILAIAGLIVLLAATWVWTAPARRTMRVFTLLLNAANREAVEEVRQLCSERWLATHSLEVAPEGGLKNFPRNIHKNFQVWSEGDVVLVRPTNRGRLEPVYRFVHERGDWKFDGLAGLMTADGQLVSPDSTDDHDLGHPSASGSN</sequence>
<evidence type="ECO:0000313" key="4">
    <source>
        <dbReference type="Proteomes" id="UP000008631"/>
    </source>
</evidence>
<protein>
    <submittedName>
        <fullName evidence="3">Uncharacterized protein</fullName>
    </submittedName>
</protein>
<keyword evidence="2" id="KW-1133">Transmembrane helix</keyword>
<feature type="transmembrane region" description="Helical" evidence="2">
    <location>
        <begin position="12"/>
        <end position="30"/>
    </location>
</feature>
<evidence type="ECO:0000256" key="1">
    <source>
        <dbReference type="SAM" id="MobiDB-lite"/>
    </source>
</evidence>
<keyword evidence="2" id="KW-0812">Transmembrane</keyword>
<reference evidence="3 4" key="2">
    <citation type="journal article" date="2011" name="Stand. Genomic Sci.">
        <title>Complete genome sequence of Isosphaera pallida type strain (IS1B).</title>
        <authorList>
            <consortium name="US DOE Joint Genome Institute (JGI-PGF)"/>
            <person name="Goker M."/>
            <person name="Cleland D."/>
            <person name="Saunders E."/>
            <person name="Lapidus A."/>
            <person name="Nolan M."/>
            <person name="Lucas S."/>
            <person name="Hammon N."/>
            <person name="Deshpande S."/>
            <person name="Cheng J.F."/>
            <person name="Tapia R."/>
            <person name="Han C."/>
            <person name="Goodwin L."/>
            <person name="Pitluck S."/>
            <person name="Liolios K."/>
            <person name="Pagani I."/>
            <person name="Ivanova N."/>
            <person name="Mavromatis K."/>
            <person name="Pati A."/>
            <person name="Chen A."/>
            <person name="Palaniappan K."/>
            <person name="Land M."/>
            <person name="Hauser L."/>
            <person name="Chang Y.J."/>
            <person name="Jeffries C.D."/>
            <person name="Detter J.C."/>
            <person name="Beck B."/>
            <person name="Woyke T."/>
            <person name="Bristow J."/>
            <person name="Eisen J.A."/>
            <person name="Markowitz V."/>
            <person name="Hugenholtz P."/>
            <person name="Kyrpides N.C."/>
            <person name="Klenk H.P."/>
        </authorList>
    </citation>
    <scope>NUCLEOTIDE SEQUENCE [LARGE SCALE GENOMIC DNA]</scope>
    <source>
        <strain evidence="4">ATCC 43644 / DSM 9630 / IS1B</strain>
    </source>
</reference>
<evidence type="ECO:0000256" key="2">
    <source>
        <dbReference type="SAM" id="Phobius"/>
    </source>
</evidence>
<dbReference type="RefSeq" id="WP_013563112.1">
    <property type="nucleotide sequence ID" value="NC_014962.1"/>
</dbReference>
<dbReference type="eggNOG" id="ENOG5034AF6">
    <property type="taxonomic scope" value="Bacteria"/>
</dbReference>
<dbReference type="InParanoid" id="E8QWD6"/>
<keyword evidence="4" id="KW-1185">Reference proteome</keyword>
<reference key="1">
    <citation type="submission" date="2010-11" db="EMBL/GenBank/DDBJ databases">
        <title>The complete sequence of chromosome of Isophaera pallida ATCC 43644.</title>
        <authorList>
            <consortium name="US DOE Joint Genome Institute (JGI-PGF)"/>
            <person name="Lucas S."/>
            <person name="Copeland A."/>
            <person name="Lapidus A."/>
            <person name="Bruce D."/>
            <person name="Goodwin L."/>
            <person name="Pitluck S."/>
            <person name="Kyrpides N."/>
            <person name="Mavromatis K."/>
            <person name="Pagani I."/>
            <person name="Ivanova N."/>
            <person name="Saunders E."/>
            <person name="Brettin T."/>
            <person name="Detter J.C."/>
            <person name="Han C."/>
            <person name="Tapia R."/>
            <person name="Land M."/>
            <person name="Hauser L."/>
            <person name="Markowitz V."/>
            <person name="Cheng J.-F."/>
            <person name="Hugenholtz P."/>
            <person name="Woyke T."/>
            <person name="Wu D."/>
            <person name="Eisen J.A."/>
        </authorList>
    </citation>
    <scope>NUCLEOTIDE SEQUENCE</scope>
    <source>
        <strain>ATCC 43644</strain>
    </source>
</reference>
<evidence type="ECO:0000313" key="3">
    <source>
        <dbReference type="EMBL" id="ADV60823.1"/>
    </source>
</evidence>
<dbReference type="AlphaFoldDB" id="E8QWD6"/>
<dbReference type="HOGENOM" id="CLU_1693137_0_0_0"/>
<dbReference type="EMBL" id="CP002353">
    <property type="protein sequence ID" value="ADV60823.1"/>
    <property type="molecule type" value="Genomic_DNA"/>
</dbReference>
<gene>
    <name evidence="3" type="ordered locus">Isop_0226</name>
</gene>
<keyword evidence="2" id="KW-0472">Membrane</keyword>
<accession>E8QWD6</accession>
<feature type="region of interest" description="Disordered" evidence="1">
    <location>
        <begin position="133"/>
        <end position="155"/>
    </location>
</feature>
<dbReference type="KEGG" id="ipa:Isop_0226"/>